<dbReference type="GO" id="GO:0022857">
    <property type="term" value="F:transmembrane transporter activity"/>
    <property type="evidence" value="ECO:0007669"/>
    <property type="project" value="InterPro"/>
</dbReference>
<feature type="transmembrane region" description="Helical" evidence="7">
    <location>
        <begin position="263"/>
        <end position="279"/>
    </location>
</feature>
<keyword evidence="5 7" id="KW-1133">Transmembrane helix</keyword>
<keyword evidence="4 7" id="KW-0812">Transmembrane</keyword>
<evidence type="ECO:0000256" key="6">
    <source>
        <dbReference type="ARBA" id="ARBA00023136"/>
    </source>
</evidence>
<dbReference type="Pfam" id="PF07690">
    <property type="entry name" value="MFS_1"/>
    <property type="match status" value="2"/>
</dbReference>
<dbReference type="PROSITE" id="PS50850">
    <property type="entry name" value="MFS"/>
    <property type="match status" value="1"/>
</dbReference>
<dbReference type="InterPro" id="IPR001958">
    <property type="entry name" value="Tet-R_TetA/multi-R_MdtG-like"/>
</dbReference>
<dbReference type="InterPro" id="IPR036259">
    <property type="entry name" value="MFS_trans_sf"/>
</dbReference>
<name>A0A7U7PR58_RALSL</name>
<evidence type="ECO:0000256" key="3">
    <source>
        <dbReference type="ARBA" id="ARBA00022475"/>
    </source>
</evidence>
<dbReference type="Proteomes" id="UP000053470">
    <property type="component" value="Unassembled WGS sequence"/>
</dbReference>
<dbReference type="EMBL" id="LN651281">
    <property type="protein sequence ID" value="CEJ17680.1"/>
    <property type="molecule type" value="Genomic_DNA"/>
</dbReference>
<dbReference type="RefSeq" id="WP_003262871.1">
    <property type="nucleotide sequence ID" value="NZ_LN651281.1"/>
</dbReference>
<feature type="transmembrane region" description="Helical" evidence="7">
    <location>
        <begin position="377"/>
        <end position="398"/>
    </location>
</feature>
<feature type="transmembrane region" description="Helical" evidence="7">
    <location>
        <begin position="168"/>
        <end position="187"/>
    </location>
</feature>
<dbReference type="AlphaFoldDB" id="A0A7U7PR58"/>
<dbReference type="PANTHER" id="PTHR43414">
    <property type="entry name" value="MULTIDRUG RESISTANCE PROTEIN MDTG"/>
    <property type="match status" value="1"/>
</dbReference>
<feature type="transmembrane region" description="Helical" evidence="7">
    <location>
        <begin position="104"/>
        <end position="126"/>
    </location>
</feature>
<evidence type="ECO:0000256" key="2">
    <source>
        <dbReference type="ARBA" id="ARBA00022448"/>
    </source>
</evidence>
<evidence type="ECO:0000256" key="4">
    <source>
        <dbReference type="ARBA" id="ARBA00022692"/>
    </source>
</evidence>
<reference evidence="9" key="2">
    <citation type="submission" date="2022-04" db="EMBL/GenBank/DDBJ databases">
        <title>Genomic draft of R. solanacearum strain IPO1609, a phylotype IIB1/biovar 2/race 3 strain isolated from potato in Europe.</title>
        <authorList>
            <person name="Boucher C."/>
            <person name="Carrere S."/>
            <person name="Dossat C."/>
            <person name="Elbaz M."/>
            <person name="Genin S."/>
            <person name="Gouzy J."/>
            <person name="Prior P."/>
            <person name="Segurens B."/>
            <person name="Wincker P."/>
        </authorList>
    </citation>
    <scope>NUCLEOTIDE SEQUENCE</scope>
    <source>
        <strain evidence="9">IPO1609</strain>
    </source>
</reference>
<feature type="transmembrane region" description="Helical" evidence="7">
    <location>
        <begin position="7"/>
        <end position="30"/>
    </location>
</feature>
<dbReference type="Gene3D" id="1.20.1250.20">
    <property type="entry name" value="MFS general substrate transporter like domains"/>
    <property type="match status" value="1"/>
</dbReference>
<evidence type="ECO:0000256" key="5">
    <source>
        <dbReference type="ARBA" id="ARBA00022989"/>
    </source>
</evidence>
<reference evidence="9" key="1">
    <citation type="submission" date="2014-11" db="EMBL/GenBank/DDBJ databases">
        <authorList>
            <person name="Genoscope - CEA"/>
        </authorList>
    </citation>
    <scope>NUCLEOTIDE SEQUENCE</scope>
    <source>
        <strain evidence="9">IPO1609</strain>
    </source>
</reference>
<feature type="domain" description="Major facilitator superfamily (MFS) profile" evidence="8">
    <location>
        <begin position="6"/>
        <end position="407"/>
    </location>
</feature>
<protein>
    <submittedName>
        <fullName evidence="9">Efflux protein</fullName>
    </submittedName>
</protein>
<feature type="transmembrane region" description="Helical" evidence="7">
    <location>
        <begin position="317"/>
        <end position="336"/>
    </location>
</feature>
<proteinExistence type="predicted"/>
<gene>
    <name evidence="9" type="ORF">RSIPO_04378</name>
</gene>
<feature type="transmembrane region" description="Helical" evidence="7">
    <location>
        <begin position="291"/>
        <end position="311"/>
    </location>
</feature>
<dbReference type="InterPro" id="IPR011701">
    <property type="entry name" value="MFS"/>
</dbReference>
<evidence type="ECO:0000313" key="9">
    <source>
        <dbReference type="EMBL" id="CEJ17680.1"/>
    </source>
</evidence>
<evidence type="ECO:0000313" key="10">
    <source>
        <dbReference type="Proteomes" id="UP000053470"/>
    </source>
</evidence>
<evidence type="ECO:0000256" key="1">
    <source>
        <dbReference type="ARBA" id="ARBA00004651"/>
    </source>
</evidence>
<sequence>MTFRPNLAVVTLIGCQAVITLGLMVLVPIMPFFLRDLMGGGIAAADAVRWTSIALAAPGVGALLCAPFAGRWCERFGYRRALLLALSLFVASMAMMALSRGIALFIAGRVLQGASTVGVIVTAFIARVSDPAGRGRALGWQESAVAAGALAGPVLGGVLQDVWSVRPLLLAVAVCTGCAVLGLALSLREPAAPEPHDASSAAAADDGGPARSQLADPAFVRWLLAGALTQAGAFALVNVFALFVEARFAGMAAVASKVGVLHALGWCATLVAGPLWGAWNDRRDPARQFGGAALACALALALMPFAAQLWQIGLLRVLQGACYAALAQSMLLICCRAAPPALQSRATVVAKSAMTLGQLLGPLAVLVVLPFTGPAPTLWLTAAMFVAAAAIARPRLVVRFSPVSDSR</sequence>
<keyword evidence="2" id="KW-0813">Transport</keyword>
<dbReference type="GO" id="GO:0005886">
    <property type="term" value="C:plasma membrane"/>
    <property type="evidence" value="ECO:0007669"/>
    <property type="project" value="UniProtKB-SubCell"/>
</dbReference>
<organism evidence="9 10">
    <name type="scientific">Ralstonia solanacearum IPO1609</name>
    <dbReference type="NCBI Taxonomy" id="564066"/>
    <lineage>
        <taxon>Bacteria</taxon>
        <taxon>Pseudomonadati</taxon>
        <taxon>Pseudomonadota</taxon>
        <taxon>Betaproteobacteria</taxon>
        <taxon>Burkholderiales</taxon>
        <taxon>Burkholderiaceae</taxon>
        <taxon>Ralstonia</taxon>
        <taxon>Ralstonia solanacearum species complex</taxon>
    </lineage>
</organism>
<dbReference type="SUPFAM" id="SSF103473">
    <property type="entry name" value="MFS general substrate transporter"/>
    <property type="match status" value="1"/>
</dbReference>
<feature type="transmembrane region" description="Helical" evidence="7">
    <location>
        <begin position="81"/>
        <end position="98"/>
    </location>
</feature>
<comment type="subcellular location">
    <subcellularLocation>
        <location evidence="1">Cell membrane</location>
        <topology evidence="1">Multi-pass membrane protein</topology>
    </subcellularLocation>
</comment>
<dbReference type="PRINTS" id="PR01035">
    <property type="entry name" value="TCRTETA"/>
</dbReference>
<keyword evidence="6 7" id="KW-0472">Membrane</keyword>
<feature type="transmembrane region" description="Helical" evidence="7">
    <location>
        <begin position="348"/>
        <end position="371"/>
    </location>
</feature>
<evidence type="ECO:0000259" key="8">
    <source>
        <dbReference type="PROSITE" id="PS50850"/>
    </source>
</evidence>
<keyword evidence="3" id="KW-1003">Cell membrane</keyword>
<feature type="transmembrane region" description="Helical" evidence="7">
    <location>
        <begin position="138"/>
        <end position="156"/>
    </location>
</feature>
<evidence type="ECO:0000256" key="7">
    <source>
        <dbReference type="SAM" id="Phobius"/>
    </source>
</evidence>
<dbReference type="PROSITE" id="PS51257">
    <property type="entry name" value="PROKAR_LIPOPROTEIN"/>
    <property type="match status" value="1"/>
</dbReference>
<feature type="transmembrane region" description="Helical" evidence="7">
    <location>
        <begin position="219"/>
        <end position="243"/>
    </location>
</feature>
<accession>A0A7U7PR58</accession>
<feature type="transmembrane region" description="Helical" evidence="7">
    <location>
        <begin position="50"/>
        <end position="69"/>
    </location>
</feature>
<dbReference type="PANTHER" id="PTHR43414:SF6">
    <property type="entry name" value="MULTIDRUG RESISTANCE PROTEIN MDTG"/>
    <property type="match status" value="1"/>
</dbReference>
<dbReference type="InterPro" id="IPR020846">
    <property type="entry name" value="MFS_dom"/>
</dbReference>
<keyword evidence="10" id="KW-1185">Reference proteome</keyword>